<feature type="chain" id="PRO_5034649082" evidence="1">
    <location>
        <begin position="25"/>
        <end position="125"/>
    </location>
</feature>
<dbReference type="Pfam" id="PF16785">
    <property type="entry name" value="SMBP"/>
    <property type="match status" value="1"/>
</dbReference>
<dbReference type="AlphaFoldDB" id="A0A8D4VQZ9"/>
<dbReference type="Gene3D" id="1.20.120.660">
    <property type="entry name" value="IL-4 antagonist (De novo design) like domain"/>
    <property type="match status" value="1"/>
</dbReference>
<keyword evidence="1" id="KW-0732">Signal</keyword>
<evidence type="ECO:0000256" key="1">
    <source>
        <dbReference type="SAM" id="SignalP"/>
    </source>
</evidence>
<dbReference type="KEGG" id="moz:MoryE10_22630"/>
<evidence type="ECO:0000313" key="3">
    <source>
        <dbReference type="Proteomes" id="UP000824988"/>
    </source>
</evidence>
<sequence length="125" mass="13193">MYAKKFAAVLVAGALSLASVAAIAAEDAAGVLKHTREAVSSAKEALTHAQAGHKDQTLEVLKATKQHMKEVTGDYLGATLQHAQARLRSATTAAEKGDMPEATKFLEEAVTKLTDIEKKVAAQHN</sequence>
<dbReference type="InterPro" id="IPR031877">
    <property type="entry name" value="SmbP"/>
</dbReference>
<feature type="signal peptide" evidence="1">
    <location>
        <begin position="1"/>
        <end position="24"/>
    </location>
</feature>
<reference evidence="2" key="1">
    <citation type="submission" date="2019-06" db="EMBL/GenBank/DDBJ databases">
        <title>Complete genome sequence of Methylogaea oryzae strain JCM16910.</title>
        <authorList>
            <person name="Asakawa S."/>
        </authorList>
    </citation>
    <scope>NUCLEOTIDE SEQUENCE</scope>
    <source>
        <strain evidence="2">E10</strain>
    </source>
</reference>
<dbReference type="EMBL" id="AP019782">
    <property type="protein sequence ID" value="BBL71657.1"/>
    <property type="molecule type" value="Genomic_DNA"/>
</dbReference>
<organism evidence="2 3">
    <name type="scientific">Methylogaea oryzae</name>
    <dbReference type="NCBI Taxonomy" id="1295382"/>
    <lineage>
        <taxon>Bacteria</taxon>
        <taxon>Pseudomonadati</taxon>
        <taxon>Pseudomonadota</taxon>
        <taxon>Gammaproteobacteria</taxon>
        <taxon>Methylococcales</taxon>
        <taxon>Methylococcaceae</taxon>
        <taxon>Methylogaea</taxon>
    </lineage>
</organism>
<gene>
    <name evidence="2" type="ORF">MoryE10_22630</name>
</gene>
<protein>
    <submittedName>
        <fullName evidence="2">Uncharacterized protein</fullName>
    </submittedName>
</protein>
<dbReference type="RefSeq" id="WP_054772523.1">
    <property type="nucleotide sequence ID" value="NZ_AP019782.1"/>
</dbReference>
<dbReference type="GO" id="GO:0046872">
    <property type="term" value="F:metal ion binding"/>
    <property type="evidence" value="ECO:0007669"/>
    <property type="project" value="InterPro"/>
</dbReference>
<dbReference type="Proteomes" id="UP000824988">
    <property type="component" value="Chromosome"/>
</dbReference>
<name>A0A8D4VQZ9_9GAMM</name>
<evidence type="ECO:0000313" key="2">
    <source>
        <dbReference type="EMBL" id="BBL71657.1"/>
    </source>
</evidence>
<keyword evidence="3" id="KW-1185">Reference proteome</keyword>
<proteinExistence type="predicted"/>
<accession>A0A8D4VQZ9</accession>